<dbReference type="Gene3D" id="3.60.10.10">
    <property type="entry name" value="Endonuclease/exonuclease/phosphatase"/>
    <property type="match status" value="1"/>
</dbReference>
<dbReference type="Proteomes" id="UP000596742">
    <property type="component" value="Unassembled WGS sequence"/>
</dbReference>
<dbReference type="EMBL" id="UYJE01004189">
    <property type="protein sequence ID" value="VDI25835.1"/>
    <property type="molecule type" value="Genomic_DNA"/>
</dbReference>
<accession>A0A8B6DZ20</accession>
<name>A0A8B6DZ20_MYTGA</name>
<keyword evidence="2" id="KW-0472">Membrane</keyword>
<dbReference type="AlphaFoldDB" id="A0A8B6DZ20"/>
<evidence type="ECO:0000256" key="1">
    <source>
        <dbReference type="SAM" id="MobiDB-lite"/>
    </source>
</evidence>
<feature type="transmembrane region" description="Helical" evidence="2">
    <location>
        <begin position="769"/>
        <end position="792"/>
    </location>
</feature>
<reference evidence="3" key="1">
    <citation type="submission" date="2018-11" db="EMBL/GenBank/DDBJ databases">
        <authorList>
            <person name="Alioto T."/>
            <person name="Alioto T."/>
        </authorList>
    </citation>
    <scope>NUCLEOTIDE SEQUENCE</scope>
</reference>
<evidence type="ECO:0000313" key="4">
    <source>
        <dbReference type="Proteomes" id="UP000596742"/>
    </source>
</evidence>
<dbReference type="SUPFAM" id="SSF56219">
    <property type="entry name" value="DNase I-like"/>
    <property type="match status" value="1"/>
</dbReference>
<keyword evidence="2" id="KW-1133">Transmembrane helix</keyword>
<organism evidence="3 4">
    <name type="scientific">Mytilus galloprovincialis</name>
    <name type="common">Mediterranean mussel</name>
    <dbReference type="NCBI Taxonomy" id="29158"/>
    <lineage>
        <taxon>Eukaryota</taxon>
        <taxon>Metazoa</taxon>
        <taxon>Spiralia</taxon>
        <taxon>Lophotrochozoa</taxon>
        <taxon>Mollusca</taxon>
        <taxon>Bivalvia</taxon>
        <taxon>Autobranchia</taxon>
        <taxon>Pteriomorphia</taxon>
        <taxon>Mytilida</taxon>
        <taxon>Mytiloidea</taxon>
        <taxon>Mytilidae</taxon>
        <taxon>Mytilinae</taxon>
        <taxon>Mytilus</taxon>
    </lineage>
</organism>
<gene>
    <name evidence="3" type="ORF">MGAL_10B035548</name>
</gene>
<feature type="region of interest" description="Disordered" evidence="1">
    <location>
        <begin position="879"/>
        <end position="907"/>
    </location>
</feature>
<evidence type="ECO:0000256" key="2">
    <source>
        <dbReference type="SAM" id="Phobius"/>
    </source>
</evidence>
<protein>
    <recommendedName>
        <fullName evidence="5">Endonuclease/exonuclease/phosphatase domain-containing protein</fullName>
    </recommendedName>
</protein>
<evidence type="ECO:0000313" key="3">
    <source>
        <dbReference type="EMBL" id="VDI25835.1"/>
    </source>
</evidence>
<feature type="compositionally biased region" description="Polar residues" evidence="1">
    <location>
        <begin position="882"/>
        <end position="898"/>
    </location>
</feature>
<comment type="caution">
    <text evidence="3">The sequence shown here is derived from an EMBL/GenBank/DDBJ whole genome shotgun (WGS) entry which is preliminary data.</text>
</comment>
<proteinExistence type="predicted"/>
<evidence type="ECO:0008006" key="5">
    <source>
        <dbReference type="Google" id="ProtNLM"/>
    </source>
</evidence>
<keyword evidence="2" id="KW-0812">Transmembrane</keyword>
<keyword evidence="4" id="KW-1185">Reference proteome</keyword>
<dbReference type="InterPro" id="IPR036691">
    <property type="entry name" value="Endo/exonu/phosph_ase_sf"/>
</dbReference>
<sequence>MEETILLLVFRMTVFLSMTDIQNLHLQIVPDPCPDVARSTTIADMCTTDYAQEEDRNGGSTVDSVALRVMSQHDGCKCELKLKNQKNTYTIYMRKYDLRTHAVPETTACGLAIDIDYNIPNNLPENKSPVECTEGTSSRSISLTTNGILHFRSRISSGNFSRGYCIQIYRHHSIENAVTLQLHCSQYLTTPPDKNITKYNVEESASEFQTAQLILVPEPCQDFAPQATIVDMCTTDFATEESTNGGIKTDSVALRVMTQQNGCTCEVSLQNQYNTHVIYMRRYDNLKSAGPEEEACGLAIQIVYTIPNNVPENKDSIECTKGINSRSFSLSKNGLLNLRSKIVGGNFSRGYCIQVYRHHTTGDNQRIQINCSLSNMQTTQQDKAVSSNMPTTQQDKTISSIIQTTQHMTDTEIKDDIVTSNLQTTEQMADAAIEDNTVSVAGDWNVVQDYDMDTLHYRSENNPQSKAKIHEVMHELDLLDIWRQQHPFDNRYSWRGPNHKQSRLDYFMITSDIEAFVVSSDIGISYRSDHSPVLINLKFSSKIRGKGTWKFNNSLLRETEFIEKVKGDIKTVIEEYESDPSIDIETEDKQFNISYQLLWDMIKMKVRGSAISFSSFQKKEGNKKEKDLLYKISLLDEKLLENNLPSVYQEREGMELELKILREKNVKGIITRAKARWQVEGEKGSNYFCNLEKKHYTEKIIPKLILEDETEITDPSSIRNEQKQFYKKLYTSCKPLLLETHRDTFLQHDNPFITKPNEEEVGSYTDSTLYIAIGVGSAVVIALIVLGTYIIIRRKGNNNKNGIEFQPDIDSNDDDSDGLKYNTLYHASEQQDIMEGNYHTVELEGKQNRPGIQNCDSDYSAVDGNYSCVDIVNMPLHEGSKSDSNIKSTPTTSPTSEIQRTEEETSNNLKHVTAGSNAEYAIVNKSSRTDQNIKHVTAPSDSNVEYAVVDKNKCINN</sequence>